<evidence type="ECO:0000313" key="11">
    <source>
        <dbReference type="EMBL" id="CAB4753917.1"/>
    </source>
</evidence>
<dbReference type="InterPro" id="IPR001930">
    <property type="entry name" value="Peptidase_M1"/>
</dbReference>
<keyword evidence="4" id="KW-0479">Metal-binding</keyword>
<evidence type="ECO:0000313" key="13">
    <source>
        <dbReference type="EMBL" id="CAB4926040.1"/>
    </source>
</evidence>
<dbReference type="InterPro" id="IPR045357">
    <property type="entry name" value="Aminopeptidase_N-like_N"/>
</dbReference>
<feature type="domain" description="Peptidase M1 membrane alanine aminopeptidase" evidence="8">
    <location>
        <begin position="326"/>
        <end position="488"/>
    </location>
</feature>
<dbReference type="InterPro" id="IPR014782">
    <property type="entry name" value="Peptidase_M1_dom"/>
</dbReference>
<keyword evidence="6" id="KW-0862">Zinc</keyword>
<evidence type="ECO:0000313" key="10">
    <source>
        <dbReference type="EMBL" id="CAB4668046.1"/>
    </source>
</evidence>
<dbReference type="Gene3D" id="2.60.40.1730">
    <property type="entry name" value="tricorn interacting facor f3 domain"/>
    <property type="match status" value="1"/>
</dbReference>
<dbReference type="EMBL" id="CAFBLE010000017">
    <property type="protein sequence ID" value="CAB4876576.1"/>
    <property type="molecule type" value="Genomic_DNA"/>
</dbReference>
<reference evidence="11" key="1">
    <citation type="submission" date="2020-05" db="EMBL/GenBank/DDBJ databases">
        <authorList>
            <person name="Chiriac C."/>
            <person name="Salcher M."/>
            <person name="Ghai R."/>
            <person name="Kavagutti S V."/>
        </authorList>
    </citation>
    <scope>NUCLEOTIDE SEQUENCE</scope>
</reference>
<evidence type="ECO:0000256" key="6">
    <source>
        <dbReference type="ARBA" id="ARBA00022833"/>
    </source>
</evidence>
<gene>
    <name evidence="10" type="ORF">UFOPK2289_00955</name>
    <name evidence="11" type="ORF">UFOPK2822_00991</name>
    <name evidence="12" type="ORF">UFOPK3346_01368</name>
    <name evidence="13" type="ORF">UFOPK3670_00979</name>
    <name evidence="14" type="ORF">UFOPK4308_00943</name>
</gene>
<dbReference type="AlphaFoldDB" id="A0A6J6U5M0"/>
<dbReference type="EMBL" id="CAFBMV010000006">
    <property type="protein sequence ID" value="CAB4926040.1"/>
    <property type="molecule type" value="Genomic_DNA"/>
</dbReference>
<comment type="similarity">
    <text evidence="2">Belongs to the peptidase M1 family.</text>
</comment>
<dbReference type="Pfam" id="PF01433">
    <property type="entry name" value="Peptidase_M1"/>
    <property type="match status" value="1"/>
</dbReference>
<dbReference type="EMBL" id="CAEZZC010000013">
    <property type="protein sequence ID" value="CAB4753917.1"/>
    <property type="molecule type" value="Genomic_DNA"/>
</dbReference>
<name>A0A6J6U5M0_9ZZZZ</name>
<dbReference type="PANTHER" id="PTHR11533:SF297">
    <property type="entry name" value="AMINOPEPTIDASE N"/>
    <property type="match status" value="1"/>
</dbReference>
<dbReference type="InterPro" id="IPR027268">
    <property type="entry name" value="Peptidase_M4/M1_CTD_sf"/>
</dbReference>
<evidence type="ECO:0000256" key="4">
    <source>
        <dbReference type="ARBA" id="ARBA00022723"/>
    </source>
</evidence>
<evidence type="ECO:0000256" key="2">
    <source>
        <dbReference type="ARBA" id="ARBA00010136"/>
    </source>
</evidence>
<dbReference type="CDD" id="cd09603">
    <property type="entry name" value="M1_APN_like"/>
    <property type="match status" value="1"/>
</dbReference>
<dbReference type="Pfam" id="PF17900">
    <property type="entry name" value="Peptidase_M1_N"/>
    <property type="match status" value="1"/>
</dbReference>
<evidence type="ECO:0000313" key="14">
    <source>
        <dbReference type="EMBL" id="CAB5059725.1"/>
    </source>
</evidence>
<evidence type="ECO:0000256" key="5">
    <source>
        <dbReference type="ARBA" id="ARBA00022801"/>
    </source>
</evidence>
<keyword evidence="5" id="KW-0378">Hydrolase</keyword>
<dbReference type="InterPro" id="IPR042097">
    <property type="entry name" value="Aminopeptidase_N-like_N_sf"/>
</dbReference>
<dbReference type="EMBL" id="CAEZWT010000026">
    <property type="protein sequence ID" value="CAB4668046.1"/>
    <property type="molecule type" value="Genomic_DNA"/>
</dbReference>
<feature type="domain" description="Aminopeptidase N-like N-terminal" evidence="9">
    <location>
        <begin position="66"/>
        <end position="232"/>
    </location>
</feature>
<dbReference type="EMBL" id="CAFBQL010000006">
    <property type="protein sequence ID" value="CAB5059725.1"/>
    <property type="molecule type" value="Genomic_DNA"/>
</dbReference>
<keyword evidence="3" id="KW-0645">Protease</keyword>
<sequence>MRFKARSNFPLRALLIFFTATSIIGVAAPASAAVKFLPGAVSANDPYAPGHGNGGYDVQNYSISMLYLKSDGIDATIKAVATITAKATQNLSKFSLDLNDLKTTKVTINNKSAKFSTTSSKISITPPQGILKGKVFTTAVSYEGKPGAYLGEGETTPSQGWLHTKTGTLAVGEPYVASYWFPSNDHPSDKATFTIAVTAPAALTVVSNGNLKVDPVVKSGTKTWVWVEKYPMAPHNTVLAVGDYTLLKSVTTSGIPVISAYENSIGAEGAVTVRKALDFIPSAMDTYIARFGKYPLETTGAIVADIALNYAMETQERPLYSISNLNSYAENLSTVVIHELAHQWYADSVTPKRWSDMWLNEGFASYAQWVWGEDQKNEPALYQANYFYNATAENFPHRASVTSQFAYDAFWSVKVGQPAVPDLFSKAVYTRGAMTLHALRTTVGDATFYDILKGWATKKAYSNATNQEFIAFAQSKTKIDLKQLFIDWLDTTSKPTKFNYDPNAGPTPEVPSNPNTATSSAFDLLATDLAGVPNRAWNGSSIKIASSAAKQNILTILIGPHTIVPAFNVREKIDGISKLYKGFGQVDRVYMIFYTFEDVAWAQSQVDKIYVDPWVTSAANNCPALDSCGGASAGTDNKGDGIILKSLAQRSQVAGFVASGDVIAHEYVHTVQDEQFIGSAVETDALKSLGNHVPSWIVEGQADFAMMVSTNSNLQEYLDDRVAELETLRSDKTYTLDWIKGYLGASSEKLWKDYEQDRFYDLGFLFVEIVTSIKGPDTSMQFFSEIARGRSFTDVFADIFGMSWEAAMPLIAEAMYKEIQP</sequence>
<proteinExistence type="inferred from homology"/>
<dbReference type="GO" id="GO:0006508">
    <property type="term" value="P:proteolysis"/>
    <property type="evidence" value="ECO:0007669"/>
    <property type="project" value="UniProtKB-KW"/>
</dbReference>
<dbReference type="PRINTS" id="PR00756">
    <property type="entry name" value="ALADIPTASE"/>
</dbReference>
<dbReference type="Gene3D" id="1.10.390.10">
    <property type="entry name" value="Neutral Protease Domain 2"/>
    <property type="match status" value="1"/>
</dbReference>
<comment type="cofactor">
    <cofactor evidence="1">
        <name>Zn(2+)</name>
        <dbReference type="ChEBI" id="CHEBI:29105"/>
    </cofactor>
</comment>
<evidence type="ECO:0000313" key="12">
    <source>
        <dbReference type="EMBL" id="CAB4876576.1"/>
    </source>
</evidence>
<accession>A0A6J6U5M0</accession>
<evidence type="ECO:0000256" key="7">
    <source>
        <dbReference type="ARBA" id="ARBA00023049"/>
    </source>
</evidence>
<dbReference type="PANTHER" id="PTHR11533">
    <property type="entry name" value="PROTEASE M1 ZINC METALLOPROTEASE"/>
    <property type="match status" value="1"/>
</dbReference>
<evidence type="ECO:0000259" key="8">
    <source>
        <dbReference type="Pfam" id="PF01433"/>
    </source>
</evidence>
<evidence type="ECO:0000256" key="1">
    <source>
        <dbReference type="ARBA" id="ARBA00001947"/>
    </source>
</evidence>
<protein>
    <submittedName>
        <fullName evidence="11">Unannotated protein</fullName>
    </submittedName>
</protein>
<evidence type="ECO:0000259" key="9">
    <source>
        <dbReference type="Pfam" id="PF17900"/>
    </source>
</evidence>
<organism evidence="11">
    <name type="scientific">freshwater metagenome</name>
    <dbReference type="NCBI Taxonomy" id="449393"/>
    <lineage>
        <taxon>unclassified sequences</taxon>
        <taxon>metagenomes</taxon>
        <taxon>ecological metagenomes</taxon>
    </lineage>
</organism>
<dbReference type="InterPro" id="IPR050344">
    <property type="entry name" value="Peptidase_M1_aminopeptidases"/>
</dbReference>
<keyword evidence="7" id="KW-0482">Metalloprotease</keyword>
<dbReference type="GO" id="GO:0008237">
    <property type="term" value="F:metallopeptidase activity"/>
    <property type="evidence" value="ECO:0007669"/>
    <property type="project" value="UniProtKB-KW"/>
</dbReference>
<dbReference type="SUPFAM" id="SSF55486">
    <property type="entry name" value="Metalloproteases ('zincins'), catalytic domain"/>
    <property type="match status" value="1"/>
</dbReference>
<evidence type="ECO:0000256" key="3">
    <source>
        <dbReference type="ARBA" id="ARBA00022670"/>
    </source>
</evidence>
<dbReference type="GO" id="GO:0008270">
    <property type="term" value="F:zinc ion binding"/>
    <property type="evidence" value="ECO:0007669"/>
    <property type="project" value="InterPro"/>
</dbReference>
<dbReference type="SUPFAM" id="SSF63737">
    <property type="entry name" value="Leukotriene A4 hydrolase N-terminal domain"/>
    <property type="match status" value="1"/>
</dbReference>